<evidence type="ECO:0000313" key="6">
    <source>
        <dbReference type="EMBL" id="PXF48613.1"/>
    </source>
</evidence>
<comment type="caution">
    <text evidence="6">The sequence shown here is derived from an EMBL/GenBank/DDBJ whole genome shotgun (WGS) entry which is preliminary data.</text>
</comment>
<protein>
    <submittedName>
        <fullName evidence="6">Tigger transposable element-derived protein 4</fullName>
    </submittedName>
</protein>
<dbReference type="InterPro" id="IPR006600">
    <property type="entry name" value="HTH_CenpB_DNA-bd_dom"/>
</dbReference>
<sequence>MEPPSKRPRQTRKRLTFAEKIEVLRRLHNGEKQVELAKELGCSKRALSRLKQDRHYFEQLELKPADSNRKSRRAVRHVNLENKLVDFFALAKRNGFPVSSNAVCRGAVRLRELMVEDPSVSDAEKCSIKSFQASLNWSKAFIKRTDLRSSDVKYLSVPREGQLNAVRELKVHLSDYELDCIIAVDRVNFFYELLPNDMNVPAASDPGASNANPNITKRVTMLLAANTTGTLKVPVTVVCNEKAPQCFQERSSPLPYLWHQCGWVSQTHFRAWFYSIFLPVVRKYTTKRVALILDKEWHSPDIADNRGQVTIIAVSTSLTNAAQKAMSGSVMSMLRRNYRYALAERIMQNAWPAQTPHTLFARHSEVEGLLRGEAPNLYDATNLVHSSWDDIPAQFIARCWLETAILPEQHAAQLFSMHGRHEKCTPDQMFFSCYPETRRDSLRVVQSFVRDGPPEKESIHESIAKRISGVGQKTLDRWLDAEEIPLAQRWMEAELEDIVSRFGPVAPASDGSIPLTDVSKFCAVREVHLPSVGCMMDLLAPIQSIVDECESGRATTLLYELKQELARVRASQEQQREQVVKALAPAQVTASDQAEKIQVIVAPASTTRVEVHSEGTCGLPGEGMTTADNPPVASTGPNLTSRLSEQPPISTVAMHSHSNASP</sequence>
<feature type="compositionally biased region" description="Polar residues" evidence="4">
    <location>
        <begin position="635"/>
        <end position="649"/>
    </location>
</feature>
<gene>
    <name evidence="6" type="ORF">BWQ96_01465</name>
</gene>
<organism evidence="6 7">
    <name type="scientific">Gracilariopsis chorda</name>
    <dbReference type="NCBI Taxonomy" id="448386"/>
    <lineage>
        <taxon>Eukaryota</taxon>
        <taxon>Rhodophyta</taxon>
        <taxon>Florideophyceae</taxon>
        <taxon>Rhodymeniophycidae</taxon>
        <taxon>Gracilariales</taxon>
        <taxon>Gracilariaceae</taxon>
        <taxon>Gracilariopsis</taxon>
    </lineage>
</organism>
<dbReference type="InterPro" id="IPR009057">
    <property type="entry name" value="Homeodomain-like_sf"/>
</dbReference>
<evidence type="ECO:0000256" key="4">
    <source>
        <dbReference type="SAM" id="MobiDB-lite"/>
    </source>
</evidence>
<dbReference type="GO" id="GO:0003677">
    <property type="term" value="F:DNA binding"/>
    <property type="evidence" value="ECO:0007669"/>
    <property type="project" value="UniProtKB-KW"/>
</dbReference>
<keyword evidence="2" id="KW-0238">DNA-binding</keyword>
<dbReference type="OrthoDB" id="125485at2759"/>
<dbReference type="InterPro" id="IPR004875">
    <property type="entry name" value="DDE_SF_endonuclease_dom"/>
</dbReference>
<evidence type="ECO:0000256" key="3">
    <source>
        <dbReference type="ARBA" id="ARBA00023242"/>
    </source>
</evidence>
<dbReference type="AlphaFoldDB" id="A0A2V3J2Q1"/>
<dbReference type="Proteomes" id="UP000247409">
    <property type="component" value="Unassembled WGS sequence"/>
</dbReference>
<dbReference type="PROSITE" id="PS51253">
    <property type="entry name" value="HTH_CENPB"/>
    <property type="match status" value="1"/>
</dbReference>
<dbReference type="Gene3D" id="1.10.10.60">
    <property type="entry name" value="Homeodomain-like"/>
    <property type="match status" value="1"/>
</dbReference>
<keyword evidence="3" id="KW-0539">Nucleus</keyword>
<dbReference type="PANTHER" id="PTHR19303:SF73">
    <property type="entry name" value="PROTEIN PDC2"/>
    <property type="match status" value="1"/>
</dbReference>
<reference evidence="6 7" key="1">
    <citation type="journal article" date="2018" name="Mol. Biol. Evol.">
        <title>Analysis of the draft genome of the red seaweed Gracilariopsis chorda provides insights into genome size evolution in Rhodophyta.</title>
        <authorList>
            <person name="Lee J."/>
            <person name="Yang E.C."/>
            <person name="Graf L."/>
            <person name="Yang J.H."/>
            <person name="Qiu H."/>
            <person name="Zel Zion U."/>
            <person name="Chan C.X."/>
            <person name="Stephens T.G."/>
            <person name="Weber A.P.M."/>
            <person name="Boo G.H."/>
            <person name="Boo S.M."/>
            <person name="Kim K.M."/>
            <person name="Shin Y."/>
            <person name="Jung M."/>
            <person name="Lee S.J."/>
            <person name="Yim H.S."/>
            <person name="Lee J.H."/>
            <person name="Bhattacharya D."/>
            <person name="Yoon H.S."/>
        </authorList>
    </citation>
    <scope>NUCLEOTIDE SEQUENCE [LARGE SCALE GENOMIC DNA]</scope>
    <source>
        <strain evidence="6 7">SKKU-2015</strain>
        <tissue evidence="6">Whole body</tissue>
    </source>
</reference>
<evidence type="ECO:0000259" key="5">
    <source>
        <dbReference type="PROSITE" id="PS51253"/>
    </source>
</evidence>
<dbReference type="EMBL" id="NBIV01000012">
    <property type="protein sequence ID" value="PXF48613.1"/>
    <property type="molecule type" value="Genomic_DNA"/>
</dbReference>
<evidence type="ECO:0000313" key="7">
    <source>
        <dbReference type="Proteomes" id="UP000247409"/>
    </source>
</evidence>
<dbReference type="InterPro" id="IPR050863">
    <property type="entry name" value="CenT-Element_Derived"/>
</dbReference>
<dbReference type="Pfam" id="PF04218">
    <property type="entry name" value="CENP-B_N"/>
    <property type="match status" value="1"/>
</dbReference>
<feature type="domain" description="HTH CENPB-type" evidence="5">
    <location>
        <begin position="68"/>
        <end position="151"/>
    </location>
</feature>
<dbReference type="GO" id="GO:0005634">
    <property type="term" value="C:nucleus"/>
    <property type="evidence" value="ECO:0007669"/>
    <property type="project" value="UniProtKB-SubCell"/>
</dbReference>
<comment type="subcellular location">
    <subcellularLocation>
        <location evidence="1">Nucleus</location>
    </subcellularLocation>
</comment>
<feature type="region of interest" description="Disordered" evidence="4">
    <location>
        <begin position="615"/>
        <end position="662"/>
    </location>
</feature>
<dbReference type="InterPro" id="IPR007889">
    <property type="entry name" value="HTH_Psq"/>
</dbReference>
<name>A0A2V3J2Q1_9FLOR</name>
<accession>A0A2V3J2Q1</accession>
<keyword evidence="7" id="KW-1185">Reference proteome</keyword>
<proteinExistence type="predicted"/>
<evidence type="ECO:0000256" key="2">
    <source>
        <dbReference type="ARBA" id="ARBA00023125"/>
    </source>
</evidence>
<dbReference type="Pfam" id="PF03184">
    <property type="entry name" value="DDE_1"/>
    <property type="match status" value="1"/>
</dbReference>
<dbReference type="SUPFAM" id="SSF46689">
    <property type="entry name" value="Homeodomain-like"/>
    <property type="match status" value="1"/>
</dbReference>
<dbReference type="PANTHER" id="PTHR19303">
    <property type="entry name" value="TRANSPOSON"/>
    <property type="match status" value="1"/>
</dbReference>
<evidence type="ECO:0000256" key="1">
    <source>
        <dbReference type="ARBA" id="ARBA00004123"/>
    </source>
</evidence>